<dbReference type="EMBL" id="JBJJXE010000002">
    <property type="protein sequence ID" value="MFL1731821.1"/>
    <property type="molecule type" value="Genomic_DNA"/>
</dbReference>
<protein>
    <submittedName>
        <fullName evidence="1">Type I-F CRISPR-associated protein Csy1</fullName>
    </submittedName>
</protein>
<dbReference type="Proteomes" id="UP001624684">
    <property type="component" value="Unassembled WGS sequence"/>
</dbReference>
<keyword evidence="2" id="KW-1185">Reference proteome</keyword>
<dbReference type="Pfam" id="PF09611">
    <property type="entry name" value="Cas_Csy1"/>
    <property type="match status" value="1"/>
</dbReference>
<evidence type="ECO:0000313" key="2">
    <source>
        <dbReference type="Proteomes" id="UP001624684"/>
    </source>
</evidence>
<name>A0ABW8U492_9GAMM</name>
<comment type="caution">
    <text evidence="1">The sequence shown here is derived from an EMBL/GenBank/DDBJ whole genome shotgun (WGS) entry which is preliminary data.</text>
</comment>
<dbReference type="NCBIfam" id="TIGR02564">
    <property type="entry name" value="cas_Csy1"/>
    <property type="match status" value="1"/>
</dbReference>
<sequence>MTTAFTTSQINEAIERFLDAQYNKKTEKEQKQLIQATEQQDAAKIHQLNTALKEAKHKYQKKNWLAEAKIMAENIQVGTHISKGVHSSSRGDNVNFVQEVCHEYVNTKTINSGFLDANSKRGAIDLPLIAFFEWEVIEGSGIKMREVILQNKEAVAHSFDNDITLSKQYQEIFLACLNNQLTNPQTHATNKQILWPLSQQDADEDDYINLVPLHPTVLAYEVGNIINQHLYSDDNKSARQNRGKKTTEQKPYLTIKDLVAIQLGGTQPQNISQLVSKQKGRNYLLPSMPPIFKRSPTIRIAPNATSIFETKAVLYHTKDNMAALFDIIKVTHNNVNIRDARKAIASSIARQLIRMGQSIQQIHTAGWSREYHALSMSQKYWLDPKRADLDGEEEFKNEYETKDWQDDITTDFANWLQALLKAEFTDIAHEFSDSEHDEWRRMMADELKQAARLNKGELL</sequence>
<gene>
    <name evidence="1" type="primary">csy1</name>
    <name evidence="1" type="ORF">ACJHVH_02225</name>
</gene>
<dbReference type="RefSeq" id="WP_407068616.1">
    <property type="nucleotide sequence ID" value="NZ_JBJJXE010000002.1"/>
</dbReference>
<accession>A0ABW8U492</accession>
<dbReference type="InterPro" id="IPR013397">
    <property type="entry name" value="CRISPR-assoc_prot_Csy1"/>
</dbReference>
<reference evidence="1 2" key="1">
    <citation type="submission" date="2024-11" db="EMBL/GenBank/DDBJ databases">
        <title>First Report of Moraxella oculi in Brazil in an Infectious Bovine Keratoconjunctivitis Outbreak.</title>
        <authorList>
            <person name="Carvalho C.V."/>
            <person name="Domingues R."/>
            <person name="Coutinho C."/>
            <person name="Honorio N.T.B.S."/>
            <person name="Faza D.R.L.R."/>
            <person name="Carvalho W.A."/>
            <person name="Machado A.B.F."/>
            <person name="Martins M.F."/>
            <person name="Gaspar E.B."/>
        </authorList>
    </citation>
    <scope>NUCLEOTIDE SEQUENCE [LARGE SCALE GENOMIC DNA]</scope>
    <source>
        <strain evidence="1 2">2117LE</strain>
    </source>
</reference>
<evidence type="ECO:0000313" key="1">
    <source>
        <dbReference type="EMBL" id="MFL1731821.1"/>
    </source>
</evidence>
<proteinExistence type="predicted"/>
<organism evidence="1 2">
    <name type="scientific">Moraxella oculi</name>
    <dbReference type="NCBI Taxonomy" id="2940516"/>
    <lineage>
        <taxon>Bacteria</taxon>
        <taxon>Pseudomonadati</taxon>
        <taxon>Pseudomonadota</taxon>
        <taxon>Gammaproteobacteria</taxon>
        <taxon>Moraxellales</taxon>
        <taxon>Moraxellaceae</taxon>
        <taxon>Moraxella</taxon>
    </lineage>
</organism>